<dbReference type="InterPro" id="IPR047046">
    <property type="entry name" value="YpjD/YvdC"/>
</dbReference>
<sequence>MSLLATLTEEVGELARELNHVYGDKQKKPEEPSQSIGEEIGDVLIAAIIMANSLEIDLTEVFHDNMRKFQTRDKDRFERKDKNDTLEMDGEGQRHGTQVTD</sequence>
<dbReference type="InterPro" id="IPR004518">
    <property type="entry name" value="MazG-like_dom"/>
</dbReference>
<evidence type="ECO:0000313" key="3">
    <source>
        <dbReference type="EMBL" id="RSU15768.1"/>
    </source>
</evidence>
<accession>A0A430B643</accession>
<dbReference type="Gene3D" id="1.10.287.1080">
    <property type="entry name" value="MazG-like"/>
    <property type="match status" value="1"/>
</dbReference>
<reference evidence="3 4" key="1">
    <citation type="submission" date="2017-05" db="EMBL/GenBank/DDBJ databases">
        <title>Vagococcus spp. assemblies.</title>
        <authorList>
            <person name="Gulvik C.A."/>
        </authorList>
    </citation>
    <scope>NUCLEOTIDE SEQUENCE [LARGE SCALE GENOMIC DNA]</scope>
    <source>
        <strain evidence="3 4">CCUG 51432</strain>
    </source>
</reference>
<dbReference type="SUPFAM" id="SSF101386">
    <property type="entry name" value="all-alpha NTP pyrophosphatases"/>
    <property type="match status" value="1"/>
</dbReference>
<gene>
    <name evidence="3" type="ORF">CBF29_00485</name>
</gene>
<comment type="caution">
    <text evidence="3">The sequence shown here is derived from an EMBL/GenBank/DDBJ whole genome shotgun (WGS) entry which is preliminary data.</text>
</comment>
<proteinExistence type="predicted"/>
<dbReference type="PIRSF" id="PIRSF029904">
    <property type="entry name" value="UCP029904_pph"/>
    <property type="match status" value="1"/>
</dbReference>
<dbReference type="GO" id="GO:0016787">
    <property type="term" value="F:hydrolase activity"/>
    <property type="evidence" value="ECO:0007669"/>
    <property type="project" value="UniProtKB-KW"/>
</dbReference>
<name>A0A430B643_9ENTE</name>
<evidence type="ECO:0000313" key="4">
    <source>
        <dbReference type="Proteomes" id="UP000287605"/>
    </source>
</evidence>
<dbReference type="PANTHER" id="PTHR42692:SF2">
    <property type="entry name" value="IG HYPOTHETICAL 16995"/>
    <property type="match status" value="1"/>
</dbReference>
<dbReference type="AlphaFoldDB" id="A0A430B643"/>
<dbReference type="Pfam" id="PF03819">
    <property type="entry name" value="MazG"/>
    <property type="match status" value="1"/>
</dbReference>
<evidence type="ECO:0000259" key="2">
    <source>
        <dbReference type="Pfam" id="PF03819"/>
    </source>
</evidence>
<dbReference type="OrthoDB" id="9807397at2"/>
<feature type="region of interest" description="Disordered" evidence="1">
    <location>
        <begin position="73"/>
        <end position="101"/>
    </location>
</feature>
<evidence type="ECO:0000256" key="1">
    <source>
        <dbReference type="SAM" id="MobiDB-lite"/>
    </source>
</evidence>
<feature type="domain" description="NTP pyrophosphohydrolase MazG-like" evidence="2">
    <location>
        <begin position="2"/>
        <end position="77"/>
    </location>
</feature>
<organism evidence="3 4">
    <name type="scientific">Vagococcus elongatus</name>
    <dbReference type="NCBI Taxonomy" id="180344"/>
    <lineage>
        <taxon>Bacteria</taxon>
        <taxon>Bacillati</taxon>
        <taxon>Bacillota</taxon>
        <taxon>Bacilli</taxon>
        <taxon>Lactobacillales</taxon>
        <taxon>Enterococcaceae</taxon>
        <taxon>Vagococcus</taxon>
    </lineage>
</organism>
<protein>
    <submittedName>
        <fullName evidence="3">Nucleotide pyrophosphohydrolase</fullName>
    </submittedName>
</protein>
<dbReference type="EMBL" id="NGKA01000001">
    <property type="protein sequence ID" value="RSU15768.1"/>
    <property type="molecule type" value="Genomic_DNA"/>
</dbReference>
<dbReference type="InterPro" id="IPR012359">
    <property type="entry name" value="MazG-related_YpjD"/>
</dbReference>
<feature type="compositionally biased region" description="Basic and acidic residues" evidence="1">
    <location>
        <begin position="73"/>
        <end position="85"/>
    </location>
</feature>
<dbReference type="Proteomes" id="UP000287605">
    <property type="component" value="Unassembled WGS sequence"/>
</dbReference>
<dbReference type="PANTHER" id="PTHR42692">
    <property type="entry name" value="NUCLEOTIDE PYROPHOSPHOHYDROLASE"/>
    <property type="match status" value="1"/>
</dbReference>
<keyword evidence="4" id="KW-1185">Reference proteome</keyword>
<keyword evidence="3" id="KW-0378">Hydrolase</keyword>